<feature type="domain" description="ABC transporter" evidence="12">
    <location>
        <begin position="262"/>
        <end position="478"/>
    </location>
</feature>
<keyword evidence="7" id="KW-0547">Nucleotide-binding</keyword>
<feature type="transmembrane region" description="Helical" evidence="11">
    <location>
        <begin position="500"/>
        <end position="520"/>
    </location>
</feature>
<evidence type="ECO:0000256" key="10">
    <source>
        <dbReference type="ARBA" id="ARBA00023136"/>
    </source>
</evidence>
<dbReference type="Gene3D" id="3.40.50.300">
    <property type="entry name" value="P-loop containing nucleotide triphosphate hydrolases"/>
    <property type="match status" value="2"/>
</dbReference>
<evidence type="ECO:0000256" key="1">
    <source>
        <dbReference type="ARBA" id="ARBA00004651"/>
    </source>
</evidence>
<evidence type="ECO:0000313" key="14">
    <source>
        <dbReference type="Proteomes" id="UP000595197"/>
    </source>
</evidence>
<dbReference type="PANTHER" id="PTHR43790:SF9">
    <property type="entry name" value="GALACTOFURANOSE TRANSPORTER ATP-BINDING PROTEIN YTFR"/>
    <property type="match status" value="1"/>
</dbReference>
<dbReference type="RefSeq" id="WP_201077795.1">
    <property type="nucleotide sequence ID" value="NZ_CP067420.1"/>
</dbReference>
<keyword evidence="3" id="KW-1003">Cell membrane</keyword>
<feature type="transmembrane region" description="Helical" evidence="11">
    <location>
        <begin position="607"/>
        <end position="625"/>
    </location>
</feature>
<dbReference type="CDD" id="cd06579">
    <property type="entry name" value="TM_PBP1_transp_AraH_like"/>
    <property type="match status" value="1"/>
</dbReference>
<dbReference type="Proteomes" id="UP000595197">
    <property type="component" value="Chromosome"/>
</dbReference>
<dbReference type="PROSITE" id="PS50893">
    <property type="entry name" value="ABC_TRANSPORTER_2"/>
    <property type="match status" value="2"/>
</dbReference>
<keyword evidence="4" id="KW-0762">Sugar transport</keyword>
<dbReference type="CDD" id="cd03216">
    <property type="entry name" value="ABC_Carb_Monos_I"/>
    <property type="match status" value="1"/>
</dbReference>
<dbReference type="SMART" id="SM00382">
    <property type="entry name" value="AAA"/>
    <property type="match status" value="2"/>
</dbReference>
<dbReference type="InterPro" id="IPR050107">
    <property type="entry name" value="ABC_carbohydrate_import_ATPase"/>
</dbReference>
<reference evidence="13" key="1">
    <citation type="submission" date="2021-02" db="EMBL/GenBank/DDBJ databases">
        <title>Skermanella TT6 skin isolate.</title>
        <authorList>
            <person name="Lee K."/>
            <person name="Ganzorig M."/>
        </authorList>
    </citation>
    <scope>NUCLEOTIDE SEQUENCE</scope>
    <source>
        <strain evidence="13">TT6</strain>
    </source>
</reference>
<dbReference type="InterPro" id="IPR027417">
    <property type="entry name" value="P-loop_NTPase"/>
</dbReference>
<protein>
    <submittedName>
        <fullName evidence="13">ATP-binding cassette domain-containing protein</fullName>
    </submittedName>
</protein>
<dbReference type="Pfam" id="PF02653">
    <property type="entry name" value="BPD_transp_2"/>
    <property type="match status" value="1"/>
</dbReference>
<dbReference type="PANTHER" id="PTHR43790">
    <property type="entry name" value="CARBOHYDRATE TRANSPORT ATP-BINDING PROTEIN MG119-RELATED"/>
    <property type="match status" value="1"/>
</dbReference>
<keyword evidence="10 11" id="KW-0472">Membrane</keyword>
<dbReference type="InterPro" id="IPR003593">
    <property type="entry name" value="AAA+_ATPase"/>
</dbReference>
<evidence type="ECO:0000256" key="11">
    <source>
        <dbReference type="SAM" id="Phobius"/>
    </source>
</evidence>
<name>A0ABX7B896_9PROT</name>
<dbReference type="GO" id="GO:0005524">
    <property type="term" value="F:ATP binding"/>
    <property type="evidence" value="ECO:0007669"/>
    <property type="project" value="UniProtKB-KW"/>
</dbReference>
<dbReference type="PROSITE" id="PS00211">
    <property type="entry name" value="ABC_TRANSPORTER_1"/>
    <property type="match status" value="1"/>
</dbReference>
<keyword evidence="2" id="KW-0813">Transport</keyword>
<dbReference type="Pfam" id="PF00005">
    <property type="entry name" value="ABC_tran"/>
    <property type="match status" value="2"/>
</dbReference>
<evidence type="ECO:0000256" key="6">
    <source>
        <dbReference type="ARBA" id="ARBA00022737"/>
    </source>
</evidence>
<feature type="transmembrane region" description="Helical" evidence="11">
    <location>
        <begin position="751"/>
        <end position="772"/>
    </location>
</feature>
<feature type="transmembrane region" description="Helical" evidence="11">
    <location>
        <begin position="778"/>
        <end position="795"/>
    </location>
</feature>
<dbReference type="InterPro" id="IPR001851">
    <property type="entry name" value="ABC_transp_permease"/>
</dbReference>
<keyword evidence="6" id="KW-0677">Repeat</keyword>
<evidence type="ECO:0000256" key="3">
    <source>
        <dbReference type="ARBA" id="ARBA00022475"/>
    </source>
</evidence>
<feature type="domain" description="ABC transporter" evidence="12">
    <location>
        <begin position="4"/>
        <end position="244"/>
    </location>
</feature>
<evidence type="ECO:0000256" key="4">
    <source>
        <dbReference type="ARBA" id="ARBA00022597"/>
    </source>
</evidence>
<feature type="transmembrane region" description="Helical" evidence="11">
    <location>
        <begin position="722"/>
        <end position="744"/>
    </location>
</feature>
<dbReference type="EMBL" id="CP067420">
    <property type="protein sequence ID" value="QQP90594.1"/>
    <property type="molecule type" value="Genomic_DNA"/>
</dbReference>
<evidence type="ECO:0000256" key="2">
    <source>
        <dbReference type="ARBA" id="ARBA00022448"/>
    </source>
</evidence>
<feature type="transmembrane region" description="Helical" evidence="11">
    <location>
        <begin position="645"/>
        <end position="665"/>
    </location>
</feature>
<evidence type="ECO:0000259" key="12">
    <source>
        <dbReference type="PROSITE" id="PS50893"/>
    </source>
</evidence>
<proteinExistence type="predicted"/>
<feature type="transmembrane region" description="Helical" evidence="11">
    <location>
        <begin position="532"/>
        <end position="551"/>
    </location>
</feature>
<feature type="transmembrane region" description="Helical" evidence="11">
    <location>
        <begin position="581"/>
        <end position="600"/>
    </location>
</feature>
<gene>
    <name evidence="13" type="ORF">IGS68_04950</name>
</gene>
<keyword evidence="9 11" id="KW-1133">Transmembrane helix</keyword>
<keyword evidence="8 13" id="KW-0067">ATP-binding</keyword>
<sequence>MTIAALDRITRSFGPTLANHDVSLSVLPGEVIGLVGANGAGKSTLMRILCGVTEPDSGTLALDGAPVDFRDYSPTVARRRGIRIVYQELSLCTNLTVAENFFLEEPGSTRSPLWRAHYRRLARAGIDAVFPGSGIDADARLADLPLGQRQMVEIARAANDPNLKLLILDEPTSSLEAARAAQLHDFVRRRAGQGISFIFISHKLREVLEIASRVVVMRNGRIAREGGAGSFTVHALVDLMGGDAARGAGSAAASAPGSPGPAPAREILRLGGAVTAPLGREIVLRAGDIVGFAGLEGSGQRDRLHAIRHANPDAGFVSGDRQREGVFPQWTVLSNISIGALSRRPLASLVSAEAEAETGRHWAERLRLDPGRLPSNVLHLSGGNQQKALVARALARQSDLLLLDDPTRGVDVASKHDFYHVVRQTAETGALVVWYSTEDIELLECTRVLVFHGGAIVRELVGDEISEESIVDTAFLAETAADPRPAAAVLPARASRPSGLLTHAIPLIGLGLVCAALAALNPSAASLFGIDLLLSSAVPLVLIALAQMFVVGGSQIDLGIGAFAGLVNVVSATVLTEQPALGVALLAAGLGGYAVIGALIEQRRIPAIVVTLGASFIWLGCGYTLQSAPGGMAPDWLMAAVGWQVPGLPTSLLLILAAGLCGLAVDRSRSGVVLRGFGNNAAALAQGGWSALRYTVLRYVVAGAFAMAAGLSLTAITTASDINAGSGFTLLSIAAVVIGGCRLLGGTITPAGVVAGAVTLSLIGSLLSFLGVSTDYNAAVQGLLLIAILGLRTLIERRESAE</sequence>
<evidence type="ECO:0000256" key="8">
    <source>
        <dbReference type="ARBA" id="ARBA00022840"/>
    </source>
</evidence>
<evidence type="ECO:0000256" key="7">
    <source>
        <dbReference type="ARBA" id="ARBA00022741"/>
    </source>
</evidence>
<dbReference type="InterPro" id="IPR003439">
    <property type="entry name" value="ABC_transporter-like_ATP-bd"/>
</dbReference>
<keyword evidence="5 11" id="KW-0812">Transmembrane</keyword>
<evidence type="ECO:0000313" key="13">
    <source>
        <dbReference type="EMBL" id="QQP90594.1"/>
    </source>
</evidence>
<organism evidence="13 14">
    <name type="scientific">Skermanella cutis</name>
    <dbReference type="NCBI Taxonomy" id="2775420"/>
    <lineage>
        <taxon>Bacteria</taxon>
        <taxon>Pseudomonadati</taxon>
        <taxon>Pseudomonadota</taxon>
        <taxon>Alphaproteobacteria</taxon>
        <taxon>Rhodospirillales</taxon>
        <taxon>Azospirillaceae</taxon>
        <taxon>Skermanella</taxon>
    </lineage>
</organism>
<keyword evidence="14" id="KW-1185">Reference proteome</keyword>
<comment type="subcellular location">
    <subcellularLocation>
        <location evidence="1">Cell membrane</location>
        <topology evidence="1">Multi-pass membrane protein</topology>
    </subcellularLocation>
</comment>
<dbReference type="InterPro" id="IPR017871">
    <property type="entry name" value="ABC_transporter-like_CS"/>
</dbReference>
<dbReference type="SUPFAM" id="SSF52540">
    <property type="entry name" value="P-loop containing nucleoside triphosphate hydrolases"/>
    <property type="match status" value="2"/>
</dbReference>
<accession>A0ABX7B896</accession>
<evidence type="ECO:0000256" key="9">
    <source>
        <dbReference type="ARBA" id="ARBA00022989"/>
    </source>
</evidence>
<evidence type="ECO:0000256" key="5">
    <source>
        <dbReference type="ARBA" id="ARBA00022692"/>
    </source>
</evidence>
<feature type="transmembrane region" description="Helical" evidence="11">
    <location>
        <begin position="696"/>
        <end position="716"/>
    </location>
</feature>